<dbReference type="CDD" id="cd00090">
    <property type="entry name" value="HTH_ARSR"/>
    <property type="match status" value="1"/>
</dbReference>
<dbReference type="Gene3D" id="1.10.10.10">
    <property type="entry name" value="Winged helix-like DNA-binding domain superfamily/Winged helix DNA-binding domain"/>
    <property type="match status" value="1"/>
</dbReference>
<dbReference type="RefSeq" id="WP_108781203.1">
    <property type="nucleotide sequence ID" value="NZ_OMKW01000001.1"/>
</dbReference>
<name>A0A2R8A8F8_9RHOB</name>
<accession>A0A2R8A8F8</accession>
<dbReference type="PANTHER" id="PTHR38600:SF2">
    <property type="entry name" value="SLL0088 PROTEIN"/>
    <property type="match status" value="1"/>
</dbReference>
<dbReference type="AlphaFoldDB" id="A0A2R8A8F8"/>
<evidence type="ECO:0000259" key="1">
    <source>
        <dbReference type="PROSITE" id="PS50987"/>
    </source>
</evidence>
<dbReference type="GO" id="GO:0003700">
    <property type="term" value="F:DNA-binding transcription factor activity"/>
    <property type="evidence" value="ECO:0007669"/>
    <property type="project" value="InterPro"/>
</dbReference>
<feature type="domain" description="HTH arsR-type" evidence="1">
    <location>
        <begin position="1"/>
        <end position="93"/>
    </location>
</feature>
<dbReference type="InterPro" id="IPR001845">
    <property type="entry name" value="HTH_ArsR_DNA-bd_dom"/>
</dbReference>
<dbReference type="SUPFAM" id="SSF46785">
    <property type="entry name" value="Winged helix' DNA-binding domain"/>
    <property type="match status" value="1"/>
</dbReference>
<evidence type="ECO:0000313" key="3">
    <source>
        <dbReference type="Proteomes" id="UP000244932"/>
    </source>
</evidence>
<proteinExistence type="predicted"/>
<dbReference type="InterPro" id="IPR036390">
    <property type="entry name" value="WH_DNA-bd_sf"/>
</dbReference>
<keyword evidence="3" id="KW-1185">Reference proteome</keyword>
<protein>
    <submittedName>
        <fullName evidence="2">Biofilm growth-associated repressor</fullName>
    </submittedName>
</protein>
<dbReference type="Pfam" id="PF12840">
    <property type="entry name" value="HTH_20"/>
    <property type="match status" value="1"/>
</dbReference>
<reference evidence="2 3" key="1">
    <citation type="submission" date="2018-03" db="EMBL/GenBank/DDBJ databases">
        <authorList>
            <person name="Keele B.F."/>
        </authorList>
    </citation>
    <scope>NUCLEOTIDE SEQUENCE [LARGE SCALE GENOMIC DNA]</scope>
    <source>
        <strain evidence="2 3">CeCT 8812</strain>
    </source>
</reference>
<dbReference type="PROSITE" id="PS50987">
    <property type="entry name" value="HTH_ARSR_2"/>
    <property type="match status" value="1"/>
</dbReference>
<sequence>MAERIQKVVTVAHALAHPVRAQMVERLGEGPASVGDLAAPHALALPTIVRHLDVLADAGLVDTQKAGRVRTCTLNRAALGIVTDWLDHQRLIWEARTDRLEAFLQEDKGNE</sequence>
<dbReference type="InterPro" id="IPR036388">
    <property type="entry name" value="WH-like_DNA-bd_sf"/>
</dbReference>
<evidence type="ECO:0000313" key="2">
    <source>
        <dbReference type="EMBL" id="SPF28511.1"/>
    </source>
</evidence>
<dbReference type="PANTHER" id="PTHR38600">
    <property type="entry name" value="TRANSCRIPTIONAL REGULATORY PROTEIN"/>
    <property type="match status" value="1"/>
</dbReference>
<organism evidence="2 3">
    <name type="scientific">Pontivivens insulae</name>
    <dbReference type="NCBI Taxonomy" id="1639689"/>
    <lineage>
        <taxon>Bacteria</taxon>
        <taxon>Pseudomonadati</taxon>
        <taxon>Pseudomonadota</taxon>
        <taxon>Alphaproteobacteria</taxon>
        <taxon>Rhodobacterales</taxon>
        <taxon>Paracoccaceae</taxon>
        <taxon>Pontivivens</taxon>
    </lineage>
</organism>
<dbReference type="EMBL" id="OMKW01000001">
    <property type="protein sequence ID" value="SPF28511.1"/>
    <property type="molecule type" value="Genomic_DNA"/>
</dbReference>
<dbReference type="OrthoDB" id="9790747at2"/>
<gene>
    <name evidence="2" type="primary">bigR_1</name>
    <name evidence="2" type="ORF">POI8812_00812</name>
</gene>
<dbReference type="NCBIfam" id="NF033788">
    <property type="entry name" value="HTH_metalloreg"/>
    <property type="match status" value="1"/>
</dbReference>
<dbReference type="Proteomes" id="UP000244932">
    <property type="component" value="Unassembled WGS sequence"/>
</dbReference>
<dbReference type="InterPro" id="IPR011991">
    <property type="entry name" value="ArsR-like_HTH"/>
</dbReference>
<dbReference type="SMART" id="SM00418">
    <property type="entry name" value="HTH_ARSR"/>
    <property type="match status" value="1"/>
</dbReference>